<reference evidence="2" key="1">
    <citation type="journal article" date="2014" name="PLoS Negl. Trop. Dis.">
        <title>Identification and characterization of seminal fluid proteins in the Asian tiger mosquito, Aedes albopictus.</title>
        <authorList>
            <person name="Boes K.E."/>
            <person name="Ribeiro J.M."/>
            <person name="Wong A."/>
            <person name="Harrington L.C."/>
            <person name="Wolfner M.F."/>
            <person name="Sirot L.K."/>
        </authorList>
    </citation>
    <scope>NUCLEOTIDE SEQUENCE</scope>
    <source>
        <tissue evidence="2">Reproductive organs</tissue>
    </source>
</reference>
<sequence length="144" mass="16465">MEKTNKISGGRCVKQVHHTLPRASVRLLGVLLLICLLVSTVEVSARPSDAAKSKQTISYSDHRADPAPLSHHNRKRSAEENDYGDYFDDEYLHIRRCYEDEDVNELCQRCSKVTKSAIVFPMCCSNEDDTMDWCKAYVYYGIQN</sequence>
<dbReference type="EMBL" id="GAPW01005683">
    <property type="protein sequence ID" value="JAC07915.1"/>
    <property type="molecule type" value="mRNA"/>
</dbReference>
<dbReference type="PANTHER" id="PTHR39945:SF1">
    <property type="entry name" value="FI14129P"/>
    <property type="match status" value="1"/>
</dbReference>
<accession>A0A023EGF4</accession>
<protein>
    <submittedName>
        <fullName evidence="2">Uncharacterized protein</fullName>
    </submittedName>
</protein>
<dbReference type="AlphaFoldDB" id="A0A023EGF4"/>
<dbReference type="VEuPathDB" id="VectorBase:AALC636_035481"/>
<organism evidence="2">
    <name type="scientific">Aedes albopictus</name>
    <name type="common">Asian tiger mosquito</name>
    <name type="synonym">Stegomyia albopicta</name>
    <dbReference type="NCBI Taxonomy" id="7160"/>
    <lineage>
        <taxon>Eukaryota</taxon>
        <taxon>Metazoa</taxon>
        <taxon>Ecdysozoa</taxon>
        <taxon>Arthropoda</taxon>
        <taxon>Hexapoda</taxon>
        <taxon>Insecta</taxon>
        <taxon>Pterygota</taxon>
        <taxon>Neoptera</taxon>
        <taxon>Endopterygota</taxon>
        <taxon>Diptera</taxon>
        <taxon>Nematocera</taxon>
        <taxon>Culicoidea</taxon>
        <taxon>Culicidae</taxon>
        <taxon>Culicinae</taxon>
        <taxon>Aedini</taxon>
        <taxon>Aedes</taxon>
        <taxon>Stegomyia</taxon>
    </lineage>
</organism>
<evidence type="ECO:0000256" key="1">
    <source>
        <dbReference type="SAM" id="MobiDB-lite"/>
    </source>
</evidence>
<dbReference type="PANTHER" id="PTHR39945">
    <property type="entry name" value="FI14129P"/>
    <property type="match status" value="1"/>
</dbReference>
<evidence type="ECO:0000313" key="2">
    <source>
        <dbReference type="EMBL" id="JAC07915.1"/>
    </source>
</evidence>
<dbReference type="VEuPathDB" id="VectorBase:AALF028502"/>
<name>A0A023EGF4_AEDAL</name>
<dbReference type="VEuPathDB" id="VectorBase:AALFPA_060036"/>
<proteinExistence type="evidence at transcript level"/>
<feature type="region of interest" description="Disordered" evidence="1">
    <location>
        <begin position="51"/>
        <end position="79"/>
    </location>
</feature>